<keyword evidence="1" id="KW-0059">Arsenical resistance</keyword>
<dbReference type="Pfam" id="PF01451">
    <property type="entry name" value="LMWPc"/>
    <property type="match status" value="1"/>
</dbReference>
<evidence type="ECO:0000256" key="1">
    <source>
        <dbReference type="ARBA" id="ARBA00022849"/>
    </source>
</evidence>
<dbReference type="InterPro" id="IPR036196">
    <property type="entry name" value="Ptyr_pPase_sf"/>
</dbReference>
<evidence type="ECO:0000313" key="3">
    <source>
        <dbReference type="EMBL" id="PXW54690.1"/>
    </source>
</evidence>
<dbReference type="Gene3D" id="3.40.50.2300">
    <property type="match status" value="1"/>
</dbReference>
<sequence>MAEPSPAGAREVRAVLFMCAHNAVRSPMAAGIARHFFGRAIYVTSCGVRPDDLDPFAVAVMDEIGVAIGDHVPQSLDDLADLSFDLIVTLSPEAHHQSLELTRTQAFDVEYWPTHDPTAAEGTRDQRLDAYRSVRDQLTQRILQRFSGPS</sequence>
<dbReference type="CDD" id="cd16345">
    <property type="entry name" value="LMWP_ArsC"/>
    <property type="match status" value="1"/>
</dbReference>
<dbReference type="InterPro" id="IPR023485">
    <property type="entry name" value="Ptyr_pPase"/>
</dbReference>
<keyword evidence="4" id="KW-1185">Reference proteome</keyword>
<dbReference type="EMBL" id="QJJK01000011">
    <property type="protein sequence ID" value="PXW54690.1"/>
    <property type="molecule type" value="Genomic_DNA"/>
</dbReference>
<comment type="caution">
    <text evidence="3">The sequence shown here is derived from an EMBL/GenBank/DDBJ whole genome shotgun (WGS) entry which is preliminary data.</text>
</comment>
<dbReference type="PANTHER" id="PTHR43428">
    <property type="entry name" value="ARSENATE REDUCTASE"/>
    <property type="match status" value="1"/>
</dbReference>
<proteinExistence type="predicted"/>
<reference evidence="3 4" key="1">
    <citation type="submission" date="2018-05" db="EMBL/GenBank/DDBJ databases">
        <title>Genomic Encyclopedia of Type Strains, Phase IV (KMG-IV): sequencing the most valuable type-strain genomes for metagenomic binning, comparative biology and taxonomic classification.</title>
        <authorList>
            <person name="Goeker M."/>
        </authorList>
    </citation>
    <scope>NUCLEOTIDE SEQUENCE [LARGE SCALE GENOMIC DNA]</scope>
    <source>
        <strain evidence="3 4">DSM 6462</strain>
    </source>
</reference>
<dbReference type="OrthoDB" id="9799372at2"/>
<dbReference type="SUPFAM" id="SSF52788">
    <property type="entry name" value="Phosphotyrosine protein phosphatases I"/>
    <property type="match status" value="1"/>
</dbReference>
<feature type="domain" description="Phosphotyrosine protein phosphatase I" evidence="2">
    <location>
        <begin position="13"/>
        <end position="148"/>
    </location>
</feature>
<dbReference type="PANTHER" id="PTHR43428:SF1">
    <property type="entry name" value="ARSENATE REDUCTASE"/>
    <property type="match status" value="1"/>
</dbReference>
<dbReference type="Proteomes" id="UP000248021">
    <property type="component" value="Unassembled WGS sequence"/>
</dbReference>
<gene>
    <name evidence="3" type="ORF">C7450_111222</name>
</gene>
<dbReference type="RefSeq" id="WP_110377143.1">
    <property type="nucleotide sequence ID" value="NZ_JAHBRY010000001.1"/>
</dbReference>
<evidence type="ECO:0000313" key="4">
    <source>
        <dbReference type="Proteomes" id="UP000248021"/>
    </source>
</evidence>
<protein>
    <submittedName>
        <fullName evidence="3">Protein tyrosine phosphatase</fullName>
    </submittedName>
</protein>
<evidence type="ECO:0000259" key="2">
    <source>
        <dbReference type="SMART" id="SM00226"/>
    </source>
</evidence>
<dbReference type="SMART" id="SM00226">
    <property type="entry name" value="LMWPc"/>
    <property type="match status" value="1"/>
</dbReference>
<name>A0A2V3TY30_9HYPH</name>
<organism evidence="3 4">
    <name type="scientific">Chelatococcus asaccharovorans</name>
    <dbReference type="NCBI Taxonomy" id="28210"/>
    <lineage>
        <taxon>Bacteria</taxon>
        <taxon>Pseudomonadati</taxon>
        <taxon>Pseudomonadota</taxon>
        <taxon>Alphaproteobacteria</taxon>
        <taxon>Hyphomicrobiales</taxon>
        <taxon>Chelatococcaceae</taxon>
        <taxon>Chelatococcus</taxon>
    </lineage>
</organism>
<accession>A0A2V3TY30</accession>
<dbReference type="AlphaFoldDB" id="A0A2V3TY30"/>
<dbReference type="GO" id="GO:0046685">
    <property type="term" value="P:response to arsenic-containing substance"/>
    <property type="evidence" value="ECO:0007669"/>
    <property type="project" value="UniProtKB-KW"/>
</dbReference>